<dbReference type="GeneID" id="113689489"/>
<evidence type="ECO:0000256" key="4">
    <source>
        <dbReference type="ARBA" id="ARBA00022723"/>
    </source>
</evidence>
<evidence type="ECO:0000256" key="3">
    <source>
        <dbReference type="ARBA" id="ARBA00022679"/>
    </source>
</evidence>
<dbReference type="GO" id="GO:0008270">
    <property type="term" value="F:zinc ion binding"/>
    <property type="evidence" value="ECO:0007669"/>
    <property type="project" value="UniProtKB-KW"/>
</dbReference>
<dbReference type="EC" id="2.3.2.27" evidence="2"/>
<name>A0A6P6SBB5_COFAR</name>
<evidence type="ECO:0000256" key="8">
    <source>
        <dbReference type="PROSITE-ProRule" id="PRU00175"/>
    </source>
</evidence>
<keyword evidence="5 8" id="KW-0863">Zinc-finger</keyword>
<evidence type="ECO:0000313" key="11">
    <source>
        <dbReference type="Proteomes" id="UP001652660"/>
    </source>
</evidence>
<reference evidence="11" key="1">
    <citation type="journal article" date="2025" name="Foods">
        <title>Unveiling the Microbial Signatures of Arabica Coffee Cherries: Insights into Ripeness Specific Diversity, Functional Traits, and Implications for Quality and Safety.</title>
        <authorList>
            <consortium name="RefSeq"/>
            <person name="Tenea G.N."/>
            <person name="Cifuentes V."/>
            <person name="Reyes P."/>
            <person name="Cevallos-Vallejos M."/>
        </authorList>
    </citation>
    <scope>NUCLEOTIDE SEQUENCE [LARGE SCALE GENOMIC DNA]</scope>
</reference>
<protein>
    <recommendedName>
        <fullName evidence="2">RING-type E3 ubiquitin transferase</fullName>
        <ecNumber evidence="2">2.3.2.27</ecNumber>
    </recommendedName>
</protein>
<accession>A0A6P6SBB5</accession>
<evidence type="ECO:0000256" key="6">
    <source>
        <dbReference type="ARBA" id="ARBA00022786"/>
    </source>
</evidence>
<dbReference type="Gene3D" id="3.30.40.10">
    <property type="entry name" value="Zinc/RING finger domain, C3HC4 (zinc finger)"/>
    <property type="match status" value="1"/>
</dbReference>
<keyword evidence="3" id="KW-0808">Transferase</keyword>
<gene>
    <name evidence="12" type="primary">LOC113689489</name>
</gene>
<dbReference type="RefSeq" id="XP_027063064.1">
    <property type="nucleotide sequence ID" value="XM_027207263.2"/>
</dbReference>
<dbReference type="SMART" id="SM00184">
    <property type="entry name" value="RING"/>
    <property type="match status" value="1"/>
</dbReference>
<keyword evidence="4" id="KW-0479">Metal-binding</keyword>
<dbReference type="InterPro" id="IPR045191">
    <property type="entry name" value="MBR1/2-like"/>
</dbReference>
<evidence type="ECO:0000313" key="12">
    <source>
        <dbReference type="RefSeq" id="XP_027063064.1"/>
    </source>
</evidence>
<dbReference type="Pfam" id="PF13639">
    <property type="entry name" value="zf-RING_2"/>
    <property type="match status" value="1"/>
</dbReference>
<keyword evidence="11" id="KW-1185">Reference proteome</keyword>
<dbReference type="OrthoDB" id="8062037at2759"/>
<reference evidence="12" key="2">
    <citation type="submission" date="2025-08" db="UniProtKB">
        <authorList>
            <consortium name="RefSeq"/>
        </authorList>
    </citation>
    <scope>IDENTIFICATION</scope>
    <source>
        <tissue evidence="12">Leaves</tissue>
    </source>
</reference>
<evidence type="ECO:0000256" key="1">
    <source>
        <dbReference type="ARBA" id="ARBA00000900"/>
    </source>
</evidence>
<sequence length="227" mass="26737">MQSLGTMHRQPVIFSNQTIDDPLHFNHLMMVQERYMQENRPHNLRSAWDDDDDHPEYYSIPQEDSEYGRENIPPSTEDEIQRENFLALDNHVEEEESDDDEPQPLSVLFMILPVGDEEELDNLDVEFIRISEMSFLEASERSDQHSNLKEETILEHLRTRKYRKTTDHGADEEGEICVVCQGEFEDGETIAELECGHEYHSDCIKNWLQRRNFCPMCKRTAIEQKSC</sequence>
<evidence type="ECO:0000256" key="9">
    <source>
        <dbReference type="SAM" id="MobiDB-lite"/>
    </source>
</evidence>
<dbReference type="PANTHER" id="PTHR22937">
    <property type="entry name" value="E3 UBIQUITIN-PROTEIN LIGASE RNF165"/>
    <property type="match status" value="1"/>
</dbReference>
<dbReference type="SUPFAM" id="SSF57850">
    <property type="entry name" value="RING/U-box"/>
    <property type="match status" value="1"/>
</dbReference>
<keyword evidence="7" id="KW-0862">Zinc</keyword>
<feature type="region of interest" description="Disordered" evidence="9">
    <location>
        <begin position="43"/>
        <end position="76"/>
    </location>
</feature>
<evidence type="ECO:0000259" key="10">
    <source>
        <dbReference type="PROSITE" id="PS50089"/>
    </source>
</evidence>
<evidence type="ECO:0000256" key="7">
    <source>
        <dbReference type="ARBA" id="ARBA00022833"/>
    </source>
</evidence>
<evidence type="ECO:0000256" key="2">
    <source>
        <dbReference type="ARBA" id="ARBA00012483"/>
    </source>
</evidence>
<dbReference type="PROSITE" id="PS50089">
    <property type="entry name" value="ZF_RING_2"/>
    <property type="match status" value="1"/>
</dbReference>
<comment type="catalytic activity">
    <reaction evidence="1">
        <text>S-ubiquitinyl-[E2 ubiquitin-conjugating enzyme]-L-cysteine + [acceptor protein]-L-lysine = [E2 ubiquitin-conjugating enzyme]-L-cysteine + N(6)-ubiquitinyl-[acceptor protein]-L-lysine.</text>
        <dbReference type="EC" id="2.3.2.27"/>
    </reaction>
</comment>
<dbReference type="InterPro" id="IPR013083">
    <property type="entry name" value="Znf_RING/FYVE/PHD"/>
</dbReference>
<dbReference type="AlphaFoldDB" id="A0A6P6SBB5"/>
<organism evidence="11 12">
    <name type="scientific">Coffea arabica</name>
    <name type="common">Arabian coffee</name>
    <dbReference type="NCBI Taxonomy" id="13443"/>
    <lineage>
        <taxon>Eukaryota</taxon>
        <taxon>Viridiplantae</taxon>
        <taxon>Streptophyta</taxon>
        <taxon>Embryophyta</taxon>
        <taxon>Tracheophyta</taxon>
        <taxon>Spermatophyta</taxon>
        <taxon>Magnoliopsida</taxon>
        <taxon>eudicotyledons</taxon>
        <taxon>Gunneridae</taxon>
        <taxon>Pentapetalae</taxon>
        <taxon>asterids</taxon>
        <taxon>lamiids</taxon>
        <taxon>Gentianales</taxon>
        <taxon>Rubiaceae</taxon>
        <taxon>Ixoroideae</taxon>
        <taxon>Gardenieae complex</taxon>
        <taxon>Bertiereae - Coffeeae clade</taxon>
        <taxon>Coffeeae</taxon>
        <taxon>Coffea</taxon>
    </lineage>
</organism>
<keyword evidence="6" id="KW-0833">Ubl conjugation pathway</keyword>
<dbReference type="InterPro" id="IPR001841">
    <property type="entry name" value="Znf_RING"/>
</dbReference>
<dbReference type="PANTHER" id="PTHR22937:SF163">
    <property type="entry name" value="RING-TYPE E3 UBIQUITIN TRANSFERASE"/>
    <property type="match status" value="1"/>
</dbReference>
<proteinExistence type="predicted"/>
<dbReference type="Proteomes" id="UP001652660">
    <property type="component" value="Chromosome 1e"/>
</dbReference>
<feature type="domain" description="RING-type" evidence="10">
    <location>
        <begin position="177"/>
        <end position="218"/>
    </location>
</feature>
<dbReference type="GO" id="GO:0061630">
    <property type="term" value="F:ubiquitin protein ligase activity"/>
    <property type="evidence" value="ECO:0007669"/>
    <property type="project" value="UniProtKB-EC"/>
</dbReference>
<evidence type="ECO:0000256" key="5">
    <source>
        <dbReference type="ARBA" id="ARBA00022771"/>
    </source>
</evidence>